<accession>A0A8H6EWW8</accession>
<dbReference type="InterPro" id="IPR036875">
    <property type="entry name" value="Znf_CCHC_sf"/>
</dbReference>
<evidence type="ECO:0000259" key="1">
    <source>
        <dbReference type="SMART" id="SM00343"/>
    </source>
</evidence>
<protein>
    <recommendedName>
        <fullName evidence="1">CCHC-type domain-containing protein</fullName>
    </recommendedName>
</protein>
<dbReference type="RefSeq" id="XP_041136816.1">
    <property type="nucleotide sequence ID" value="XM_041283464.1"/>
</dbReference>
<dbReference type="AlphaFoldDB" id="A0A8H6EWW8"/>
<dbReference type="EMBL" id="JABCYN010000022">
    <property type="protein sequence ID" value="KAF6013315.1"/>
    <property type="molecule type" value="Genomic_DNA"/>
</dbReference>
<reference evidence="3" key="2">
    <citation type="submission" date="2020-10" db="EMBL/GenBank/DDBJ databases">
        <authorList>
            <person name="Palmer J.M."/>
        </authorList>
    </citation>
    <scope>NUCLEOTIDE SEQUENCE</scope>
    <source>
        <strain evidence="3">UCD 2041</strain>
    </source>
</reference>
<gene>
    <name evidence="3" type="ORF">BRETT_004977</name>
    <name evidence="2" type="ORF">HII12_002031</name>
</gene>
<dbReference type="KEGG" id="bbrx:BRETT_004977"/>
<dbReference type="Proteomes" id="UP000663131">
    <property type="component" value="Chromosome 7"/>
</dbReference>
<dbReference type="GeneID" id="64576900"/>
<dbReference type="GO" id="GO:0003676">
    <property type="term" value="F:nucleic acid binding"/>
    <property type="evidence" value="ECO:0007669"/>
    <property type="project" value="InterPro"/>
</dbReference>
<dbReference type="Pfam" id="PF16588">
    <property type="entry name" value="zf-C2H2_10"/>
    <property type="match status" value="1"/>
</dbReference>
<reference evidence="3" key="3">
    <citation type="journal article" name="BMC Genomics">
        <title>New genome assemblies reveal patterns of domestication and adaptation across Brettanomyces (Dekkera) species.</title>
        <authorList>
            <person name="Roach M.J."/>
            <person name="Borneman A.R."/>
        </authorList>
    </citation>
    <scope>NUCLEOTIDE SEQUENCE</scope>
    <source>
        <strain evidence="3">UCD 2041</strain>
    </source>
</reference>
<evidence type="ECO:0000313" key="2">
    <source>
        <dbReference type="EMBL" id="KAF6013315.1"/>
    </source>
</evidence>
<dbReference type="InterPro" id="IPR001878">
    <property type="entry name" value="Znf_CCHC"/>
</dbReference>
<organism evidence="2 4">
    <name type="scientific">Dekkera bruxellensis</name>
    <name type="common">Brettanomyces custersii</name>
    <dbReference type="NCBI Taxonomy" id="5007"/>
    <lineage>
        <taxon>Eukaryota</taxon>
        <taxon>Fungi</taxon>
        <taxon>Dikarya</taxon>
        <taxon>Ascomycota</taxon>
        <taxon>Saccharomycotina</taxon>
        <taxon>Pichiomycetes</taxon>
        <taxon>Pichiales</taxon>
        <taxon>Pichiaceae</taxon>
        <taxon>Brettanomyces</taxon>
    </lineage>
</organism>
<sequence length="175" mass="20013">MPDNTDKKKLYSEIIQLNQSISTLALKVSSKEKELTKEKCLYDEKIRKLDVYLEQIRKLLGINTSNDEVVHIEDVLDAQEKVSREYPNMIVIPKSSFKKTKHDGLNSTTIQEKTDNNNPKSNYIGSNIGYNSALHTSQRKRKGYKSKKITCSYCKKVGHKRAECPKIYLGESLGL</sequence>
<dbReference type="OrthoDB" id="4069967at2759"/>
<dbReference type="GO" id="GO:0008270">
    <property type="term" value="F:zinc ion binding"/>
    <property type="evidence" value="ECO:0007669"/>
    <property type="project" value="InterPro"/>
</dbReference>
<dbReference type="EMBL" id="CP063135">
    <property type="protein sequence ID" value="QOU20323.1"/>
    <property type="molecule type" value="Genomic_DNA"/>
</dbReference>
<dbReference type="SUPFAM" id="SSF57756">
    <property type="entry name" value="Retrovirus zinc finger-like domains"/>
    <property type="match status" value="1"/>
</dbReference>
<dbReference type="Proteomes" id="UP000568158">
    <property type="component" value="Unassembled WGS sequence"/>
</dbReference>
<evidence type="ECO:0000313" key="4">
    <source>
        <dbReference type="Proteomes" id="UP000568158"/>
    </source>
</evidence>
<evidence type="ECO:0000313" key="3">
    <source>
        <dbReference type="EMBL" id="QOU20323.1"/>
    </source>
</evidence>
<reference evidence="2 4" key="1">
    <citation type="journal article" date="2020" name="Appl. Microbiol. Biotechnol.">
        <title>Targeted gene deletion in Brettanomyces bruxellensis with an expression-free CRISPR-Cas9 system.</title>
        <authorList>
            <person name="Varela C."/>
            <person name="Bartel C."/>
            <person name="Onetto C."/>
            <person name="Borneman A."/>
        </authorList>
    </citation>
    <scope>NUCLEOTIDE SEQUENCE [LARGE SCALE GENOMIC DNA]</scope>
    <source>
        <strain evidence="2 4">AWRI1613</strain>
    </source>
</reference>
<name>A0A8H6EWW8_DEKBR</name>
<dbReference type="SMART" id="SM00343">
    <property type="entry name" value="ZnF_C2HC"/>
    <property type="match status" value="1"/>
</dbReference>
<feature type="domain" description="CCHC-type" evidence="1">
    <location>
        <begin position="150"/>
        <end position="166"/>
    </location>
</feature>
<proteinExistence type="predicted"/>